<evidence type="ECO:0000313" key="3">
    <source>
        <dbReference type="WBParaSite" id="L893_g2693.t1"/>
    </source>
</evidence>
<protein>
    <submittedName>
        <fullName evidence="3">Integrase catalytic domain-containing protein</fullName>
    </submittedName>
</protein>
<dbReference type="GO" id="GO:0003676">
    <property type="term" value="F:nucleic acid binding"/>
    <property type="evidence" value="ECO:0007669"/>
    <property type="project" value="InterPro"/>
</dbReference>
<dbReference type="Gene3D" id="3.30.420.10">
    <property type="entry name" value="Ribonuclease H-like superfamily/Ribonuclease H"/>
    <property type="match status" value="1"/>
</dbReference>
<feature type="compositionally biased region" description="Low complexity" evidence="1">
    <location>
        <begin position="17"/>
        <end position="27"/>
    </location>
</feature>
<dbReference type="InterPro" id="IPR036397">
    <property type="entry name" value="RNaseH_sf"/>
</dbReference>
<evidence type="ECO:0000256" key="1">
    <source>
        <dbReference type="SAM" id="MobiDB-lite"/>
    </source>
</evidence>
<dbReference type="Proteomes" id="UP000095287">
    <property type="component" value="Unplaced"/>
</dbReference>
<organism evidence="2 3">
    <name type="scientific">Steinernema glaseri</name>
    <dbReference type="NCBI Taxonomy" id="37863"/>
    <lineage>
        <taxon>Eukaryota</taxon>
        <taxon>Metazoa</taxon>
        <taxon>Ecdysozoa</taxon>
        <taxon>Nematoda</taxon>
        <taxon>Chromadorea</taxon>
        <taxon>Rhabditida</taxon>
        <taxon>Tylenchina</taxon>
        <taxon>Panagrolaimomorpha</taxon>
        <taxon>Strongyloidoidea</taxon>
        <taxon>Steinernematidae</taxon>
        <taxon>Steinernema</taxon>
    </lineage>
</organism>
<name>A0A1I7ZJ90_9BILA</name>
<dbReference type="AlphaFoldDB" id="A0A1I7ZJ90"/>
<reference evidence="3" key="1">
    <citation type="submission" date="2016-11" db="UniProtKB">
        <authorList>
            <consortium name="WormBaseParasite"/>
        </authorList>
    </citation>
    <scope>IDENTIFICATION</scope>
</reference>
<sequence>MSGNVTGNEEHLPEGASPPEESQQSSSKDASPPFQKKSGGRGRKKGRSKQRGAALRRIPIDRITDEIYDAFVEATISESAPEVSEDVQEAVDLMQNSADYAVETNVEDELLGTLKAVILHVPTKRYILTSQQKERALEEAVNKFRGEKFVVGSCLQSIQKSYIGFPPIIQLRNQILEIVERETRSEVAAAGPVVEVVEEEPHPVVESPPPEVEANPPPENIEVVESEQFLLQMQDGGIVRVEEVHPDGSVCAMVGGDYRRLYEEEIEDAYARGMLPVISQQKTTGFQVSSGAIPDSIYDQLAQVLTGTMSLEEIQNWNTREAVRSFVFQGSYDAQLWEKGDEILPGGWKILQRRTGKIVPKRSQCEMIRKRWFEMLSAHQSTSEILRFIDEKYVGVVSQAKIKEAAWLNLLKGARVQFPLPALVYGSKPMQFIQVDIVDMERSTYGERMYCQALLITDLFSQFIFARALSPDTSMIARYLVDIFCGFAPPEGFRSSCTTGTVATLMSDIARMFKVAIKNLGLGYVDHHMLKREMHRRADNEIGDRLRWVEAMPFAVIEYNQKPHRVFDLQVSPFEVMFGRRPWKDVQLPPWVRIGGSVASQFEEGSPLGQRIVVDDKPSTSDGGAPPYLKQTMAIHRKIEQISAGAAVVHLGENSVRDPGTGILFEVGDRVYMRNTEFRDAARRSGDRSRSGVARYFRATIAAVDFAHPDFLYQVFFWPDLSQTQTDHLGNDEWPDGDASSAWVSPYDLSPSTVELSRKRSLFRHKEEQWRCRCGNALCGLCFNDKCPFRMSIRCCAKLNASCPYHRKVDEPTPSKQPTASSGRKRRVFGFGPLEKTPSKKPATLYRDIRTMLPEECSSPSGYE</sequence>
<dbReference type="SUPFAM" id="SSF53098">
    <property type="entry name" value="Ribonuclease H-like"/>
    <property type="match status" value="1"/>
</dbReference>
<feature type="compositionally biased region" description="Basic residues" evidence="1">
    <location>
        <begin position="38"/>
        <end position="50"/>
    </location>
</feature>
<proteinExistence type="predicted"/>
<accession>A0A1I7ZJ90</accession>
<evidence type="ECO:0000313" key="2">
    <source>
        <dbReference type="Proteomes" id="UP000095287"/>
    </source>
</evidence>
<feature type="region of interest" description="Disordered" evidence="1">
    <location>
        <begin position="808"/>
        <end position="846"/>
    </location>
</feature>
<feature type="region of interest" description="Disordered" evidence="1">
    <location>
        <begin position="1"/>
        <end position="56"/>
    </location>
</feature>
<dbReference type="InterPro" id="IPR012337">
    <property type="entry name" value="RNaseH-like_sf"/>
</dbReference>
<dbReference type="WBParaSite" id="L893_g2693.t1">
    <property type="protein sequence ID" value="L893_g2693.t1"/>
    <property type="gene ID" value="L893_g2693"/>
</dbReference>
<keyword evidence="2" id="KW-1185">Reference proteome</keyword>